<protein>
    <recommendedName>
        <fullName evidence="5">Calcipressin</fullName>
    </recommendedName>
</protein>
<dbReference type="FunCoup" id="K5WAS1">
    <property type="interactions" value="139"/>
</dbReference>
<dbReference type="GO" id="GO:0003676">
    <property type="term" value="F:nucleic acid binding"/>
    <property type="evidence" value="ECO:0007669"/>
    <property type="project" value="InterPro"/>
</dbReference>
<dbReference type="HOGENOM" id="CLU_046748_1_0_1"/>
<evidence type="ECO:0000313" key="3">
    <source>
        <dbReference type="EMBL" id="EKM56089.1"/>
    </source>
</evidence>
<dbReference type="Pfam" id="PF04847">
    <property type="entry name" value="Calcipressin"/>
    <property type="match status" value="1"/>
</dbReference>
<organism evidence="3 4">
    <name type="scientific">Phanerochaete carnosa (strain HHB-10118-sp)</name>
    <name type="common">White-rot fungus</name>
    <name type="synonym">Peniophora carnosa</name>
    <dbReference type="NCBI Taxonomy" id="650164"/>
    <lineage>
        <taxon>Eukaryota</taxon>
        <taxon>Fungi</taxon>
        <taxon>Dikarya</taxon>
        <taxon>Basidiomycota</taxon>
        <taxon>Agaricomycotina</taxon>
        <taxon>Agaricomycetes</taxon>
        <taxon>Polyporales</taxon>
        <taxon>Phanerochaetaceae</taxon>
        <taxon>Phanerochaete</taxon>
    </lineage>
</organism>
<evidence type="ECO:0000256" key="2">
    <source>
        <dbReference type="SAM" id="MobiDB-lite"/>
    </source>
</evidence>
<dbReference type="AlphaFoldDB" id="K5WAS1"/>
<reference evidence="3 4" key="1">
    <citation type="journal article" date="2012" name="BMC Genomics">
        <title>Comparative genomics of the white-rot fungi, Phanerochaete carnosa and P. chrysosporium, to elucidate the genetic basis of the distinct wood types they colonize.</title>
        <authorList>
            <person name="Suzuki H."/>
            <person name="MacDonald J."/>
            <person name="Syed K."/>
            <person name="Salamov A."/>
            <person name="Hori C."/>
            <person name="Aerts A."/>
            <person name="Henrissat B."/>
            <person name="Wiebenga A."/>
            <person name="vanKuyk P.A."/>
            <person name="Barry K."/>
            <person name="Lindquist E."/>
            <person name="LaButti K."/>
            <person name="Lapidus A."/>
            <person name="Lucas S."/>
            <person name="Coutinho P."/>
            <person name="Gong Y."/>
            <person name="Samejima M."/>
            <person name="Mahadevan R."/>
            <person name="Abou-Zaid M."/>
            <person name="de Vries R.P."/>
            <person name="Igarashi K."/>
            <person name="Yadav J.S."/>
            <person name="Grigoriev I.V."/>
            <person name="Master E.R."/>
        </authorList>
    </citation>
    <scope>NUCLEOTIDE SEQUENCE [LARGE SCALE GENOMIC DNA]</scope>
    <source>
        <strain evidence="3 4">HHB-10118-sp</strain>
    </source>
</reference>
<dbReference type="SUPFAM" id="SSF54928">
    <property type="entry name" value="RNA-binding domain, RBD"/>
    <property type="match status" value="1"/>
</dbReference>
<dbReference type="InterPro" id="IPR012677">
    <property type="entry name" value="Nucleotide-bd_a/b_plait_sf"/>
</dbReference>
<accession>K5WAS1</accession>
<evidence type="ECO:0008006" key="5">
    <source>
        <dbReference type="Google" id="ProtNLM"/>
    </source>
</evidence>
<evidence type="ECO:0000256" key="1">
    <source>
        <dbReference type="ARBA" id="ARBA00008209"/>
    </source>
</evidence>
<gene>
    <name evidence="3" type="ORF">PHACADRAFT_257155</name>
</gene>
<dbReference type="PANTHER" id="PTHR10300:SF14">
    <property type="entry name" value="PROTEIN SARAH"/>
    <property type="match status" value="1"/>
</dbReference>
<dbReference type="GO" id="GO:0005737">
    <property type="term" value="C:cytoplasm"/>
    <property type="evidence" value="ECO:0007669"/>
    <property type="project" value="TreeGrafter"/>
</dbReference>
<dbReference type="PANTHER" id="PTHR10300">
    <property type="entry name" value="CALCIPRESSIN"/>
    <property type="match status" value="1"/>
</dbReference>
<dbReference type="STRING" id="650164.K5WAS1"/>
<feature type="compositionally biased region" description="Pro residues" evidence="2">
    <location>
        <begin position="196"/>
        <end position="211"/>
    </location>
</feature>
<feature type="region of interest" description="Disordered" evidence="2">
    <location>
        <begin position="187"/>
        <end position="211"/>
    </location>
</feature>
<dbReference type="RefSeq" id="XP_007396389.1">
    <property type="nucleotide sequence ID" value="XM_007396327.1"/>
</dbReference>
<sequence>MPRAFFEPAVLYALRQYFDGFGEIHTWAPLKAFGRVLVIYYDEEAVELAKESSDGLFIDAADFHPGVTLRVFRADPTPLDQLDNPDLLRPPRLEKNFLISPPGSPPVGWEQIQEDAPNSSPLADDIIAALKKLQVEREDKSSAEMLIEHENDEGIAIFVEDCDADVGDQTAEQPPEDDETEWIYGQTRRQFKPAPAALPPPTAMPPLPAHA</sequence>
<dbReference type="KEGG" id="pco:PHACADRAFT_257155"/>
<name>K5WAS1_PHACS</name>
<dbReference type="GO" id="GO:0005634">
    <property type="term" value="C:nucleus"/>
    <property type="evidence" value="ECO:0007669"/>
    <property type="project" value="TreeGrafter"/>
</dbReference>
<proteinExistence type="inferred from homology"/>
<dbReference type="InParanoid" id="K5WAS1"/>
<dbReference type="Gene3D" id="3.30.70.330">
    <property type="match status" value="1"/>
</dbReference>
<dbReference type="GeneID" id="18916773"/>
<dbReference type="Proteomes" id="UP000008370">
    <property type="component" value="Unassembled WGS sequence"/>
</dbReference>
<dbReference type="OrthoDB" id="17212at2759"/>
<dbReference type="EMBL" id="JH930472">
    <property type="protein sequence ID" value="EKM56089.1"/>
    <property type="molecule type" value="Genomic_DNA"/>
</dbReference>
<dbReference type="InterPro" id="IPR035979">
    <property type="entry name" value="RBD_domain_sf"/>
</dbReference>
<evidence type="ECO:0000313" key="4">
    <source>
        <dbReference type="Proteomes" id="UP000008370"/>
    </source>
</evidence>
<dbReference type="InterPro" id="IPR006931">
    <property type="entry name" value="Calcipressin"/>
</dbReference>
<keyword evidence="4" id="KW-1185">Reference proteome</keyword>
<dbReference type="GO" id="GO:0008597">
    <property type="term" value="F:calcium-dependent protein serine/threonine phosphatase regulator activity"/>
    <property type="evidence" value="ECO:0007669"/>
    <property type="project" value="TreeGrafter"/>
</dbReference>
<dbReference type="GO" id="GO:0019722">
    <property type="term" value="P:calcium-mediated signaling"/>
    <property type="evidence" value="ECO:0007669"/>
    <property type="project" value="InterPro"/>
</dbReference>
<comment type="similarity">
    <text evidence="1">Belongs to the RCAN family.</text>
</comment>